<accession>A0A8E2AW95</accession>
<dbReference type="EMBL" id="KV722522">
    <property type="protein sequence ID" value="OCH86565.1"/>
    <property type="molecule type" value="Genomic_DNA"/>
</dbReference>
<reference evidence="1 2" key="1">
    <citation type="submission" date="2016-07" db="EMBL/GenBank/DDBJ databases">
        <title>Draft genome of the white-rot fungus Obba rivulosa 3A-2.</title>
        <authorList>
            <consortium name="DOE Joint Genome Institute"/>
            <person name="Miettinen O."/>
            <person name="Riley R."/>
            <person name="Acob R."/>
            <person name="Barry K."/>
            <person name="Cullen D."/>
            <person name="De Vries R."/>
            <person name="Hainaut M."/>
            <person name="Hatakka A."/>
            <person name="Henrissat B."/>
            <person name="Hilden K."/>
            <person name="Kuo R."/>
            <person name="Labutti K."/>
            <person name="Lipzen A."/>
            <person name="Makela M.R."/>
            <person name="Sandor L."/>
            <person name="Spatafora J.W."/>
            <person name="Grigoriev I.V."/>
            <person name="Hibbett D.S."/>
        </authorList>
    </citation>
    <scope>NUCLEOTIDE SEQUENCE [LARGE SCALE GENOMIC DNA]</scope>
    <source>
        <strain evidence="1 2">3A-2</strain>
    </source>
</reference>
<proteinExistence type="predicted"/>
<evidence type="ECO:0000313" key="2">
    <source>
        <dbReference type="Proteomes" id="UP000250043"/>
    </source>
</evidence>
<dbReference type="AlphaFoldDB" id="A0A8E2AW95"/>
<dbReference type="Proteomes" id="UP000250043">
    <property type="component" value="Unassembled WGS sequence"/>
</dbReference>
<keyword evidence="2" id="KW-1185">Reference proteome</keyword>
<protein>
    <submittedName>
        <fullName evidence="1">Uncharacterized protein</fullName>
    </submittedName>
</protein>
<name>A0A8E2AW95_9APHY</name>
<sequence>MLEPGCIRKGRMLEDQRLALLSSRFIWARRRIGQEHATRAANPSIHPCWDAFSRQALFFGTDPSALVRRRTAVQRCHSHPGSAIRAVYRHDAMSRILCISRHVSVMFTRAFQIAFSSYIRRAVAWTSRHAHCLALPMQSPALCLSRVTETVCLPFQFSPL</sequence>
<gene>
    <name evidence="1" type="ORF">OBBRIDRAFT_797079</name>
</gene>
<organism evidence="1 2">
    <name type="scientific">Obba rivulosa</name>
    <dbReference type="NCBI Taxonomy" id="1052685"/>
    <lineage>
        <taxon>Eukaryota</taxon>
        <taxon>Fungi</taxon>
        <taxon>Dikarya</taxon>
        <taxon>Basidiomycota</taxon>
        <taxon>Agaricomycotina</taxon>
        <taxon>Agaricomycetes</taxon>
        <taxon>Polyporales</taxon>
        <taxon>Gelatoporiaceae</taxon>
        <taxon>Obba</taxon>
    </lineage>
</organism>
<evidence type="ECO:0000313" key="1">
    <source>
        <dbReference type="EMBL" id="OCH86565.1"/>
    </source>
</evidence>